<dbReference type="Proteomes" id="UP000240010">
    <property type="component" value="Unassembled WGS sequence"/>
</dbReference>
<comment type="caution">
    <text evidence="2">The sequence shown here is derived from an EMBL/GenBank/DDBJ whole genome shotgun (WGS) entry which is preliminary data.</text>
</comment>
<name>A0A2S6HIL8_9GAMM</name>
<reference evidence="2 3" key="1">
    <citation type="submission" date="2018-02" db="EMBL/GenBank/DDBJ databases">
        <title>Subsurface microbial communities from deep shales in Ohio and West Virginia, USA.</title>
        <authorList>
            <person name="Wrighton K."/>
        </authorList>
    </citation>
    <scope>NUCLEOTIDE SEQUENCE [LARGE SCALE GENOMIC DNA]</scope>
    <source>
        <strain evidence="2 3">OWC-DMM</strain>
    </source>
</reference>
<dbReference type="AlphaFoldDB" id="A0A2S6HIL8"/>
<dbReference type="EMBL" id="PTIZ01000002">
    <property type="protein sequence ID" value="PPK77324.1"/>
    <property type="molecule type" value="Genomic_DNA"/>
</dbReference>
<sequence>MIIKSSAIQLNSQHQLLKSSKESESLRFWKTQEQPTDRNGMRQKQPLTDAVSLSKTAQTLKPEKQSLDLSEAPDAEHGVMMLIIKQMVRELTGKEFKLFSPSELTANADNATATDAKNVEIATTPPPARQPPSAGFGLVYEHHASYQESESASFSATGSIKTQDGKSIEFSVQLNMSREFMMETNTSITAGDPEKKVDPLVINFAGNAAELSQTHFEFDIDANGTAEQIATLRPGSGFLALDKNKDGVINNGSELFGPNSGNGFSELAQYDSDSNGFIDEADPIYKSLRIWQRHEDGSQQLIALGDKNIGAIYLGHATTPFQLRTADNQSLGEITDTGVYLTEDGKTGTIQEINLTV</sequence>
<evidence type="ECO:0008006" key="4">
    <source>
        <dbReference type="Google" id="ProtNLM"/>
    </source>
</evidence>
<evidence type="ECO:0000313" key="2">
    <source>
        <dbReference type="EMBL" id="PPK77324.1"/>
    </source>
</evidence>
<dbReference type="PANTHER" id="PTHR39431">
    <property type="entry name" value="FRPA/C-RELATED PROTEIN"/>
    <property type="match status" value="1"/>
</dbReference>
<organism evidence="2 3">
    <name type="scientific">Methylobacter tundripaludum</name>
    <dbReference type="NCBI Taxonomy" id="173365"/>
    <lineage>
        <taxon>Bacteria</taxon>
        <taxon>Pseudomonadati</taxon>
        <taxon>Pseudomonadota</taxon>
        <taxon>Gammaproteobacteria</taxon>
        <taxon>Methylococcales</taxon>
        <taxon>Methylococcaceae</taxon>
        <taxon>Methylobacter</taxon>
    </lineage>
</organism>
<evidence type="ECO:0000313" key="3">
    <source>
        <dbReference type="Proteomes" id="UP000240010"/>
    </source>
</evidence>
<protein>
    <recommendedName>
        <fullName evidence="4">VCBS repeat-containing protein</fullName>
    </recommendedName>
</protein>
<gene>
    <name evidence="2" type="ORF">B0F87_102436</name>
</gene>
<accession>A0A2S6HIL8</accession>
<proteinExistence type="predicted"/>
<dbReference type="RefSeq" id="WP_104428008.1">
    <property type="nucleotide sequence ID" value="NZ_PTIZ01000002.1"/>
</dbReference>
<dbReference type="PANTHER" id="PTHR39431:SF1">
    <property type="entry name" value="FRPA_C-RELATED PROTEIN"/>
    <property type="match status" value="1"/>
</dbReference>
<feature type="region of interest" description="Disordered" evidence="1">
    <location>
        <begin position="21"/>
        <end position="45"/>
    </location>
</feature>
<evidence type="ECO:0000256" key="1">
    <source>
        <dbReference type="SAM" id="MobiDB-lite"/>
    </source>
</evidence>